<proteinExistence type="predicted"/>
<accession>A0AC59YL88</accession>
<organism evidence="1 2">
    <name type="scientific">Rangifer tarandus platyrhynchus</name>
    <name type="common">Svalbard reindeer</name>
    <dbReference type="NCBI Taxonomy" id="3082113"/>
    <lineage>
        <taxon>Eukaryota</taxon>
        <taxon>Metazoa</taxon>
        <taxon>Chordata</taxon>
        <taxon>Craniata</taxon>
        <taxon>Vertebrata</taxon>
        <taxon>Euteleostomi</taxon>
        <taxon>Mammalia</taxon>
        <taxon>Eutheria</taxon>
        <taxon>Laurasiatheria</taxon>
        <taxon>Artiodactyla</taxon>
        <taxon>Ruminantia</taxon>
        <taxon>Pecora</taxon>
        <taxon>Cervidae</taxon>
        <taxon>Odocoileinae</taxon>
        <taxon>Rangifer</taxon>
    </lineage>
</organism>
<reference evidence="1" key="2">
    <citation type="submission" date="2025-03" db="EMBL/GenBank/DDBJ databases">
        <authorList>
            <consortium name="ELIXIR-Norway"/>
            <consortium name="Elixir Norway"/>
        </authorList>
    </citation>
    <scope>NUCLEOTIDE SEQUENCE</scope>
</reference>
<dbReference type="Proteomes" id="UP001162501">
    <property type="component" value="Chromosome 18"/>
</dbReference>
<evidence type="ECO:0000313" key="2">
    <source>
        <dbReference type="Proteomes" id="UP001162501"/>
    </source>
</evidence>
<name>A0AC59YL88_RANTA</name>
<protein>
    <submittedName>
        <fullName evidence="1">Uncharacterized protein</fullName>
    </submittedName>
</protein>
<gene>
    <name evidence="1" type="ORF">MRATA1EN22A_LOCUS7623</name>
</gene>
<reference evidence="1" key="1">
    <citation type="submission" date="2023-05" db="EMBL/GenBank/DDBJ databases">
        <authorList>
            <consortium name="ELIXIR-Norway"/>
        </authorList>
    </citation>
    <scope>NUCLEOTIDE SEQUENCE</scope>
</reference>
<dbReference type="EMBL" id="OX596102">
    <property type="protein sequence ID" value="CAM9799957.1"/>
    <property type="molecule type" value="Genomic_DNA"/>
</dbReference>
<sequence length="117" mass="12750">MTSSPRRPRRVPSLLWTVLLVSAAAGESPRVARPGRFPAADGERARRGRGLRSPFAARPLIAPDLRACPGPPGELTFHVFVEFQIPTPRIPHPHSPHRGGGEERHLGCGILTFLAVR</sequence>
<evidence type="ECO:0000313" key="1">
    <source>
        <dbReference type="EMBL" id="CAM9799957.1"/>
    </source>
</evidence>